<dbReference type="Gramene" id="TVU00641">
    <property type="protein sequence ID" value="TVU00641"/>
    <property type="gene ID" value="EJB05_53941"/>
</dbReference>
<keyword evidence="3" id="KW-1185">Reference proteome</keyword>
<feature type="compositionally biased region" description="Polar residues" evidence="1">
    <location>
        <begin position="1"/>
        <end position="12"/>
    </location>
</feature>
<organism evidence="2 3">
    <name type="scientific">Eragrostis curvula</name>
    <name type="common">weeping love grass</name>
    <dbReference type="NCBI Taxonomy" id="38414"/>
    <lineage>
        <taxon>Eukaryota</taxon>
        <taxon>Viridiplantae</taxon>
        <taxon>Streptophyta</taxon>
        <taxon>Embryophyta</taxon>
        <taxon>Tracheophyta</taxon>
        <taxon>Spermatophyta</taxon>
        <taxon>Magnoliopsida</taxon>
        <taxon>Liliopsida</taxon>
        <taxon>Poales</taxon>
        <taxon>Poaceae</taxon>
        <taxon>PACMAD clade</taxon>
        <taxon>Chloridoideae</taxon>
        <taxon>Eragrostideae</taxon>
        <taxon>Eragrostidinae</taxon>
        <taxon>Eragrostis</taxon>
    </lineage>
</organism>
<feature type="region of interest" description="Disordered" evidence="1">
    <location>
        <begin position="1"/>
        <end position="26"/>
    </location>
</feature>
<name>A0A5J9SNS9_9POAL</name>
<feature type="non-terminal residue" evidence="2">
    <location>
        <position position="80"/>
    </location>
</feature>
<evidence type="ECO:0000313" key="3">
    <source>
        <dbReference type="Proteomes" id="UP000324897"/>
    </source>
</evidence>
<dbReference type="Proteomes" id="UP000324897">
    <property type="component" value="Unassembled WGS sequence"/>
</dbReference>
<dbReference type="EMBL" id="RWGY01000564">
    <property type="protein sequence ID" value="TVU00641.1"/>
    <property type="molecule type" value="Genomic_DNA"/>
</dbReference>
<reference evidence="2 3" key="1">
    <citation type="journal article" date="2019" name="Sci. Rep.">
        <title>A high-quality genome of Eragrostis curvula grass provides insights into Poaceae evolution and supports new strategies to enhance forage quality.</title>
        <authorList>
            <person name="Carballo J."/>
            <person name="Santos B.A.C.M."/>
            <person name="Zappacosta D."/>
            <person name="Garbus I."/>
            <person name="Selva J.P."/>
            <person name="Gallo C.A."/>
            <person name="Diaz A."/>
            <person name="Albertini E."/>
            <person name="Caccamo M."/>
            <person name="Echenique V."/>
        </authorList>
    </citation>
    <scope>NUCLEOTIDE SEQUENCE [LARGE SCALE GENOMIC DNA]</scope>
    <source>
        <strain evidence="3">cv. Victoria</strain>
        <tissue evidence="2">Leaf</tissue>
    </source>
</reference>
<dbReference type="AlphaFoldDB" id="A0A5J9SNS9"/>
<evidence type="ECO:0000256" key="1">
    <source>
        <dbReference type="SAM" id="MobiDB-lite"/>
    </source>
</evidence>
<evidence type="ECO:0000313" key="2">
    <source>
        <dbReference type="EMBL" id="TVU00641.1"/>
    </source>
</evidence>
<gene>
    <name evidence="2" type="ORF">EJB05_53941</name>
</gene>
<comment type="caution">
    <text evidence="2">The sequence shown here is derived from an EMBL/GenBank/DDBJ whole genome shotgun (WGS) entry which is preliminary data.</text>
</comment>
<proteinExistence type="predicted"/>
<protein>
    <submittedName>
        <fullName evidence="2">Uncharacterized protein</fullName>
    </submittedName>
</protein>
<sequence>MSFPPSQTLEITTHNKRKHVESTPEPCQRFQVKKKDNILAVTLEHQKSQEVAQISLSLFPLTFHYTQSNLRRPSKEKRPN</sequence>
<accession>A0A5J9SNS9</accession>